<proteinExistence type="predicted"/>
<reference evidence="11 12" key="1">
    <citation type="submission" date="2019-04" db="EMBL/GenBank/DDBJ databases">
        <authorList>
            <person name="Liu Q."/>
            <person name="Xin Y.-H."/>
        </authorList>
    </citation>
    <scope>NUCLEOTIDE SEQUENCE [LARGE SCALE GENOMIC DNA]</scope>
    <source>
        <strain evidence="11 12">AM23</strain>
    </source>
</reference>
<feature type="domain" description="Cation/H+ exchanger transmembrane" evidence="10">
    <location>
        <begin position="16"/>
        <end position="408"/>
    </location>
</feature>
<dbReference type="GO" id="GO:0005886">
    <property type="term" value="C:plasma membrane"/>
    <property type="evidence" value="ECO:0007669"/>
    <property type="project" value="UniProtKB-SubCell"/>
</dbReference>
<evidence type="ECO:0000256" key="2">
    <source>
        <dbReference type="ARBA" id="ARBA00022448"/>
    </source>
</evidence>
<dbReference type="EMBL" id="SSWH01000012">
    <property type="protein sequence ID" value="THJ65164.1"/>
    <property type="molecule type" value="Genomic_DNA"/>
</dbReference>
<evidence type="ECO:0000256" key="5">
    <source>
        <dbReference type="ARBA" id="ARBA00022692"/>
    </source>
</evidence>
<evidence type="ECO:0000256" key="9">
    <source>
        <dbReference type="SAM" id="Phobius"/>
    </source>
</evidence>
<keyword evidence="12" id="KW-1185">Reference proteome</keyword>
<dbReference type="PANTHER" id="PTHR32507:SF8">
    <property type="entry name" value="CNH1P"/>
    <property type="match status" value="1"/>
</dbReference>
<evidence type="ECO:0000256" key="7">
    <source>
        <dbReference type="ARBA" id="ARBA00023065"/>
    </source>
</evidence>
<dbReference type="PANTHER" id="PTHR32507">
    <property type="entry name" value="NA(+)/H(+) ANTIPORTER 1"/>
    <property type="match status" value="1"/>
</dbReference>
<dbReference type="Proteomes" id="UP000305233">
    <property type="component" value="Unassembled WGS sequence"/>
</dbReference>
<evidence type="ECO:0000313" key="11">
    <source>
        <dbReference type="EMBL" id="THJ65164.1"/>
    </source>
</evidence>
<organism evidence="11 12">
    <name type="scientific">Arthrobacter echini</name>
    <dbReference type="NCBI Taxonomy" id="1529066"/>
    <lineage>
        <taxon>Bacteria</taxon>
        <taxon>Bacillati</taxon>
        <taxon>Actinomycetota</taxon>
        <taxon>Actinomycetes</taxon>
        <taxon>Micrococcales</taxon>
        <taxon>Micrococcaceae</taxon>
        <taxon>Arthrobacter</taxon>
    </lineage>
</organism>
<keyword evidence="2" id="KW-0813">Transport</keyword>
<feature type="transmembrane region" description="Helical" evidence="9">
    <location>
        <begin position="6"/>
        <end position="22"/>
    </location>
</feature>
<dbReference type="GO" id="GO:1902600">
    <property type="term" value="P:proton transmembrane transport"/>
    <property type="evidence" value="ECO:0007669"/>
    <property type="project" value="InterPro"/>
</dbReference>
<dbReference type="Pfam" id="PF00999">
    <property type="entry name" value="Na_H_Exchanger"/>
    <property type="match status" value="1"/>
</dbReference>
<feature type="transmembrane region" description="Helical" evidence="9">
    <location>
        <begin position="95"/>
        <end position="117"/>
    </location>
</feature>
<name>A0A4S5E1D2_9MICC</name>
<keyword evidence="4" id="KW-1003">Cell membrane</keyword>
<feature type="transmembrane region" description="Helical" evidence="9">
    <location>
        <begin position="66"/>
        <end position="83"/>
    </location>
</feature>
<evidence type="ECO:0000256" key="1">
    <source>
        <dbReference type="ARBA" id="ARBA00004651"/>
    </source>
</evidence>
<feature type="transmembrane region" description="Helical" evidence="9">
    <location>
        <begin position="249"/>
        <end position="272"/>
    </location>
</feature>
<keyword evidence="7" id="KW-0406">Ion transport</keyword>
<comment type="subcellular location">
    <subcellularLocation>
        <location evidence="1">Cell membrane</location>
        <topology evidence="1">Multi-pass membrane protein</topology>
    </subcellularLocation>
</comment>
<comment type="caution">
    <text evidence="11">The sequence shown here is derived from an EMBL/GenBank/DDBJ whole genome shotgun (WGS) entry which is preliminary data.</text>
</comment>
<feature type="transmembrane region" description="Helical" evidence="9">
    <location>
        <begin position="29"/>
        <end position="46"/>
    </location>
</feature>
<dbReference type="Gene3D" id="1.20.1530.20">
    <property type="match status" value="1"/>
</dbReference>
<feature type="transmembrane region" description="Helical" evidence="9">
    <location>
        <begin position="382"/>
        <end position="410"/>
    </location>
</feature>
<dbReference type="AlphaFoldDB" id="A0A4S5E1D2"/>
<evidence type="ECO:0000256" key="4">
    <source>
        <dbReference type="ARBA" id="ARBA00022475"/>
    </source>
</evidence>
<evidence type="ECO:0000313" key="12">
    <source>
        <dbReference type="Proteomes" id="UP000305233"/>
    </source>
</evidence>
<accession>A0A4S5E1D2</accession>
<feature type="transmembrane region" description="Helical" evidence="9">
    <location>
        <begin position="168"/>
        <end position="186"/>
    </location>
</feature>
<dbReference type="GO" id="GO:0015297">
    <property type="term" value="F:antiporter activity"/>
    <property type="evidence" value="ECO:0007669"/>
    <property type="project" value="UniProtKB-KW"/>
</dbReference>
<evidence type="ECO:0000256" key="3">
    <source>
        <dbReference type="ARBA" id="ARBA00022449"/>
    </source>
</evidence>
<protein>
    <submittedName>
        <fullName evidence="11">Sodium:proton antiporter</fullName>
    </submittedName>
</protein>
<dbReference type="RefSeq" id="WP_136455391.1">
    <property type="nucleotide sequence ID" value="NZ_SSWH01000012.1"/>
</dbReference>
<keyword evidence="3" id="KW-0050">Antiport</keyword>
<dbReference type="OrthoDB" id="9810860at2"/>
<feature type="transmembrane region" description="Helical" evidence="9">
    <location>
        <begin position="354"/>
        <end position="376"/>
    </location>
</feature>
<feature type="transmembrane region" description="Helical" evidence="9">
    <location>
        <begin position="293"/>
        <end position="311"/>
    </location>
</feature>
<gene>
    <name evidence="11" type="ORF">E8P82_12690</name>
</gene>
<keyword evidence="8 9" id="KW-0472">Membrane</keyword>
<dbReference type="InterPro" id="IPR038770">
    <property type="entry name" value="Na+/solute_symporter_sf"/>
</dbReference>
<dbReference type="InterPro" id="IPR006153">
    <property type="entry name" value="Cation/H_exchanger_TM"/>
</dbReference>
<evidence type="ECO:0000256" key="8">
    <source>
        <dbReference type="ARBA" id="ARBA00023136"/>
    </source>
</evidence>
<keyword evidence="5 9" id="KW-0812">Transmembrane</keyword>
<keyword evidence="6 9" id="KW-1133">Transmembrane helix</keyword>
<feature type="transmembrane region" description="Helical" evidence="9">
    <location>
        <begin position="323"/>
        <end position="342"/>
    </location>
</feature>
<evidence type="ECO:0000256" key="6">
    <source>
        <dbReference type="ARBA" id="ARBA00022989"/>
    </source>
</evidence>
<evidence type="ECO:0000259" key="10">
    <source>
        <dbReference type="Pfam" id="PF00999"/>
    </source>
</evidence>
<sequence>MANTDLIYAVVGAALFLGSMLPKLLTQKILSVPIIVVGVGMLIGWLMPVESRLVDVIENPEFAERIAELTVIVALYGVGLALDRPLSFRGWTTTWRLLAVGMPLAILGVAFLGWWALGLTPAVAVLFGAILAPTDPVLARDVQVDGPRFGSATGDEPDEARFALTSEAGLNDALAFPFVFLAIYLADRGGPGQWIWSWLAWDLVGKVVIGAVAGWLLGRLVGMALYRLHIGNDQLVGYAEPAGAVATLLMAYGLGDLVGGWGFLSVFCAALGMRSSERGNDKHARFHEFVEHVENLLTLLVLLLIGTSFLADAVPRLEWSHVGVAAVVLLVIRPLAAGISLIGDKRLMRGERWVVSAFGVRGVGSLYYLCFAMGYFSKEDGWALWPAVSLVIVSSIVLHGTTATPAMNALERYRQRVRPRPVAP</sequence>